<organism evidence="4 5">
    <name type="scientific">Golovinomyces cichoracearum</name>
    <dbReference type="NCBI Taxonomy" id="62708"/>
    <lineage>
        <taxon>Eukaryota</taxon>
        <taxon>Fungi</taxon>
        <taxon>Dikarya</taxon>
        <taxon>Ascomycota</taxon>
        <taxon>Pezizomycotina</taxon>
        <taxon>Leotiomycetes</taxon>
        <taxon>Erysiphales</taxon>
        <taxon>Erysiphaceae</taxon>
        <taxon>Golovinomyces</taxon>
    </lineage>
</organism>
<keyword evidence="2" id="KW-0732">Signal</keyword>
<evidence type="ECO:0000259" key="3">
    <source>
        <dbReference type="Pfam" id="PF22799"/>
    </source>
</evidence>
<dbReference type="PANTHER" id="PTHR39613:SF1">
    <property type="entry name" value="ANCHORED CELL WALL PROTEIN, PUTATIVE (AFU_ORTHOLOGUE AFUA_4G08960)-RELATED"/>
    <property type="match status" value="1"/>
</dbReference>
<feature type="chain" id="PRO_5019504586" evidence="2">
    <location>
        <begin position="18"/>
        <end position="318"/>
    </location>
</feature>
<feature type="compositionally biased region" description="Polar residues" evidence="1">
    <location>
        <begin position="303"/>
        <end position="318"/>
    </location>
</feature>
<dbReference type="Proteomes" id="UP000285326">
    <property type="component" value="Unassembled WGS sequence"/>
</dbReference>
<evidence type="ECO:0000313" key="4">
    <source>
        <dbReference type="EMBL" id="RKF76392.1"/>
    </source>
</evidence>
<evidence type="ECO:0000313" key="5">
    <source>
        <dbReference type="Proteomes" id="UP000285326"/>
    </source>
</evidence>
<feature type="compositionally biased region" description="Basic residues" evidence="1">
    <location>
        <begin position="186"/>
        <end position="195"/>
    </location>
</feature>
<accession>A0A420IPH2</accession>
<dbReference type="InterPro" id="IPR054508">
    <property type="entry name" value="PIR1-like_C"/>
</dbReference>
<dbReference type="Pfam" id="PF22799">
    <property type="entry name" value="PIR1-like_C"/>
    <property type="match status" value="1"/>
</dbReference>
<name>A0A420IPH2_9PEZI</name>
<feature type="region of interest" description="Disordered" evidence="1">
    <location>
        <begin position="175"/>
        <end position="196"/>
    </location>
</feature>
<comment type="caution">
    <text evidence="4">The sequence shown here is derived from an EMBL/GenBank/DDBJ whole genome shotgun (WGS) entry which is preliminary data.</text>
</comment>
<reference evidence="4 5" key="1">
    <citation type="journal article" date="2018" name="BMC Genomics">
        <title>Comparative genome analyses reveal sequence features reflecting distinct modes of host-adaptation between dicot and monocot powdery mildew.</title>
        <authorList>
            <person name="Wu Y."/>
            <person name="Ma X."/>
            <person name="Pan Z."/>
            <person name="Kale S.D."/>
            <person name="Song Y."/>
            <person name="King H."/>
            <person name="Zhang Q."/>
            <person name="Presley C."/>
            <person name="Deng X."/>
            <person name="Wei C.I."/>
            <person name="Xiao S."/>
        </authorList>
    </citation>
    <scope>NUCLEOTIDE SEQUENCE [LARGE SCALE GENOMIC DNA]</scope>
    <source>
        <strain evidence="4">UMSG1</strain>
    </source>
</reference>
<feature type="signal peptide" evidence="2">
    <location>
        <begin position="1"/>
        <end position="17"/>
    </location>
</feature>
<sequence>MYFSIIILSLIVTTVTASDPCNFGLISHGGKSGQVGQLPDGQNRLGGGYSQAIYTMEDGAITDSSGKGCVITPGVQQFQCDQGAEPTRGFSISENGILSHDGSPEFYACPASYSEYNLYTSPVAGQAKCVGISLVASNCYAPSQPSYGYTPLCPVCTPTTVTVIQTVYPTKAHYGYQHDHPYKPKPTGRYKHHKGGYYGPPAYKKPKYGHKYGHDNYGHKYGHKYGPPKKAYPPYYAHKYPYAKSQQDSNAENSKNGGDSNAQDKKPENSQEAVQILPFLTLSPFAVTSIPTSEPSKHEPNKSFENSVRPSTTQSLVT</sequence>
<dbReference type="PANTHER" id="PTHR39613">
    <property type="entry name" value="ANCHORED CELL WALL PROTEIN, PUTATIVE (AFU_ORTHOLOGUE AFUA_4G08960)-RELATED"/>
    <property type="match status" value="1"/>
</dbReference>
<proteinExistence type="predicted"/>
<evidence type="ECO:0000256" key="2">
    <source>
        <dbReference type="SAM" id="SignalP"/>
    </source>
</evidence>
<evidence type="ECO:0000256" key="1">
    <source>
        <dbReference type="SAM" id="MobiDB-lite"/>
    </source>
</evidence>
<dbReference type="EMBL" id="MCBS01022753">
    <property type="protein sequence ID" value="RKF76392.1"/>
    <property type="molecule type" value="Genomic_DNA"/>
</dbReference>
<feature type="compositionally biased region" description="Polar residues" evidence="1">
    <location>
        <begin position="245"/>
        <end position="261"/>
    </location>
</feature>
<protein>
    <submittedName>
        <fullName evidence="4">Putative gpi anchored cell wall protein</fullName>
    </submittedName>
</protein>
<dbReference type="AlphaFoldDB" id="A0A420IPH2"/>
<gene>
    <name evidence="4" type="ORF">GcM1_227032</name>
</gene>
<feature type="domain" description="Cell wall mannoprotein PIR1-like C-terminal" evidence="3">
    <location>
        <begin position="59"/>
        <end position="129"/>
    </location>
</feature>
<feature type="region of interest" description="Disordered" evidence="1">
    <location>
        <begin position="289"/>
        <end position="318"/>
    </location>
</feature>
<feature type="region of interest" description="Disordered" evidence="1">
    <location>
        <begin position="244"/>
        <end position="275"/>
    </location>
</feature>